<evidence type="ECO:0000259" key="2">
    <source>
        <dbReference type="Pfam" id="PF08588"/>
    </source>
</evidence>
<reference evidence="3" key="2">
    <citation type="submission" date="2023-06" db="EMBL/GenBank/DDBJ databases">
        <authorList>
            <consortium name="Lawrence Berkeley National Laboratory"/>
            <person name="Haridas S."/>
            <person name="Hensen N."/>
            <person name="Bonometti L."/>
            <person name="Westerberg I."/>
            <person name="Brannstrom I.O."/>
            <person name="Guillou S."/>
            <person name="Cros-Aarteil S."/>
            <person name="Calhoun S."/>
            <person name="Kuo A."/>
            <person name="Mondo S."/>
            <person name="Pangilinan J."/>
            <person name="Riley R."/>
            <person name="Labutti K."/>
            <person name="Andreopoulos B."/>
            <person name="Lipzen A."/>
            <person name="Chen C."/>
            <person name="Yanf M."/>
            <person name="Daum C."/>
            <person name="Ng V."/>
            <person name="Clum A."/>
            <person name="Steindorff A."/>
            <person name="Ohm R."/>
            <person name="Martin F."/>
            <person name="Silar P."/>
            <person name="Natvig D."/>
            <person name="Lalanne C."/>
            <person name="Gautier V."/>
            <person name="Ament-Velasquez S.L."/>
            <person name="Kruys A."/>
            <person name="Hutchinson M.I."/>
            <person name="Powell A.J."/>
            <person name="Barry K."/>
            <person name="Miller A.N."/>
            <person name="Grigoriev I.V."/>
            <person name="Debuchy R."/>
            <person name="Gladieux P."/>
            <person name="Thoren M.H."/>
            <person name="Johannesson H."/>
        </authorList>
    </citation>
    <scope>NUCLEOTIDE SEQUENCE</scope>
    <source>
        <strain evidence="3">CBS 560.94</strain>
    </source>
</reference>
<proteinExistence type="predicted"/>
<feature type="compositionally biased region" description="Acidic residues" evidence="1">
    <location>
        <begin position="200"/>
        <end position="216"/>
    </location>
</feature>
<feature type="region of interest" description="Disordered" evidence="1">
    <location>
        <begin position="179"/>
        <end position="253"/>
    </location>
</feature>
<dbReference type="GeneID" id="87867590"/>
<dbReference type="InterPro" id="IPR013897">
    <property type="entry name" value="Duc1"/>
</dbReference>
<evidence type="ECO:0000256" key="1">
    <source>
        <dbReference type="SAM" id="MobiDB-lite"/>
    </source>
</evidence>
<accession>A0AAE0MSP7</accession>
<feature type="region of interest" description="Disordered" evidence="1">
    <location>
        <begin position="388"/>
        <end position="424"/>
    </location>
</feature>
<keyword evidence="4" id="KW-1185">Reference proteome</keyword>
<dbReference type="RefSeq" id="XP_062682461.1">
    <property type="nucleotide sequence ID" value="XM_062830436.1"/>
</dbReference>
<sequence>MAPPRKPEDYTLRVTAGPSYDLSTHVQVPINSPRLTHIESDEGMDIDLNVRIQNYRGLPRGSPESSAYFDREPHRYNRDQYSIGLRFTPKRPKGVTGKSGGGGDGDGDGAVEGDGISAADLQFGNDFDHPIRNYLPPGVNTAMNILKWWIDPGLEGDAYADEPFLYGPALSSFNSVRVGAGEHDEEGGGLWVEEGASSESDNEDGDEDEDDDEPAGAEEKQEKGTEGDNHGAAGQGPKSNNNNNKPSSTSSKKWRAQVLANSGVGNDPKKRQKWALKDDAKKKWVWEYGRTYAVDFYNPYIDFGKCELKLPGFGVNVLRYWDGETGLRYVLRNRLTKKPYLVILFTLYPNDMVNEDGTLKPDALNATARASGGAKTEDYGEGECDAKAAADKKEVDSFKEDKALDEAREKLEGVPGTAGDDDVD</sequence>
<dbReference type="AlphaFoldDB" id="A0AAE0MSP7"/>
<feature type="compositionally biased region" description="Basic and acidic residues" evidence="1">
    <location>
        <begin position="388"/>
        <end position="412"/>
    </location>
</feature>
<feature type="domain" description="Domain of unknown function at the cortex 1" evidence="2">
    <location>
        <begin position="12"/>
        <end position="347"/>
    </location>
</feature>
<organism evidence="3 4">
    <name type="scientific">Neurospora tetraspora</name>
    <dbReference type="NCBI Taxonomy" id="94610"/>
    <lineage>
        <taxon>Eukaryota</taxon>
        <taxon>Fungi</taxon>
        <taxon>Dikarya</taxon>
        <taxon>Ascomycota</taxon>
        <taxon>Pezizomycotina</taxon>
        <taxon>Sordariomycetes</taxon>
        <taxon>Sordariomycetidae</taxon>
        <taxon>Sordariales</taxon>
        <taxon>Sordariaceae</taxon>
        <taxon>Neurospora</taxon>
    </lineage>
</organism>
<evidence type="ECO:0000313" key="3">
    <source>
        <dbReference type="EMBL" id="KAK3347379.1"/>
    </source>
</evidence>
<feature type="compositionally biased region" description="Low complexity" evidence="1">
    <location>
        <begin position="237"/>
        <end position="251"/>
    </location>
</feature>
<gene>
    <name evidence="3" type="ORF">B0H65DRAFT_570125</name>
</gene>
<comment type="caution">
    <text evidence="3">The sequence shown here is derived from an EMBL/GenBank/DDBJ whole genome shotgun (WGS) entry which is preliminary data.</text>
</comment>
<feature type="compositionally biased region" description="Basic and acidic residues" evidence="1">
    <location>
        <begin position="217"/>
        <end position="229"/>
    </location>
</feature>
<dbReference type="Proteomes" id="UP001278500">
    <property type="component" value="Unassembled WGS sequence"/>
</dbReference>
<protein>
    <recommendedName>
        <fullName evidence="2">Domain of unknown function at the cortex 1 domain-containing protein</fullName>
    </recommendedName>
</protein>
<dbReference type="EMBL" id="JAUEPP010000003">
    <property type="protein sequence ID" value="KAK3347379.1"/>
    <property type="molecule type" value="Genomic_DNA"/>
</dbReference>
<dbReference type="PANTHER" id="PTHR34826:SF2">
    <property type="entry name" value="UPF0590 PROTEIN C409.17C"/>
    <property type="match status" value="1"/>
</dbReference>
<reference evidence="3" key="1">
    <citation type="journal article" date="2023" name="Mol. Phylogenet. Evol.">
        <title>Genome-scale phylogeny and comparative genomics of the fungal order Sordariales.</title>
        <authorList>
            <person name="Hensen N."/>
            <person name="Bonometti L."/>
            <person name="Westerberg I."/>
            <person name="Brannstrom I.O."/>
            <person name="Guillou S."/>
            <person name="Cros-Aarteil S."/>
            <person name="Calhoun S."/>
            <person name="Haridas S."/>
            <person name="Kuo A."/>
            <person name="Mondo S."/>
            <person name="Pangilinan J."/>
            <person name="Riley R."/>
            <person name="LaButti K."/>
            <person name="Andreopoulos B."/>
            <person name="Lipzen A."/>
            <person name="Chen C."/>
            <person name="Yan M."/>
            <person name="Daum C."/>
            <person name="Ng V."/>
            <person name="Clum A."/>
            <person name="Steindorff A."/>
            <person name="Ohm R.A."/>
            <person name="Martin F."/>
            <person name="Silar P."/>
            <person name="Natvig D.O."/>
            <person name="Lalanne C."/>
            <person name="Gautier V."/>
            <person name="Ament-Velasquez S.L."/>
            <person name="Kruys A."/>
            <person name="Hutchinson M.I."/>
            <person name="Powell A.J."/>
            <person name="Barry K."/>
            <person name="Miller A.N."/>
            <person name="Grigoriev I.V."/>
            <person name="Debuchy R."/>
            <person name="Gladieux P."/>
            <person name="Hiltunen Thoren M."/>
            <person name="Johannesson H."/>
        </authorList>
    </citation>
    <scope>NUCLEOTIDE SEQUENCE</scope>
    <source>
        <strain evidence="3">CBS 560.94</strain>
    </source>
</reference>
<dbReference type="Pfam" id="PF08588">
    <property type="entry name" value="Duc1"/>
    <property type="match status" value="1"/>
</dbReference>
<evidence type="ECO:0000313" key="4">
    <source>
        <dbReference type="Proteomes" id="UP001278500"/>
    </source>
</evidence>
<dbReference type="PANTHER" id="PTHR34826">
    <property type="entry name" value="UPF0590 PROTEIN C409.17C"/>
    <property type="match status" value="1"/>
</dbReference>
<name>A0AAE0MSP7_9PEZI</name>
<feature type="region of interest" description="Disordered" evidence="1">
    <location>
        <begin position="87"/>
        <end position="112"/>
    </location>
</feature>